<dbReference type="InterPro" id="IPR000086">
    <property type="entry name" value="NUDIX_hydrolase_dom"/>
</dbReference>
<dbReference type="EMBL" id="FOJI01000022">
    <property type="protein sequence ID" value="SEW44201.1"/>
    <property type="molecule type" value="Genomic_DNA"/>
</dbReference>
<evidence type="ECO:0000313" key="4">
    <source>
        <dbReference type="EMBL" id="SEW44201.1"/>
    </source>
</evidence>
<dbReference type="GO" id="GO:0016787">
    <property type="term" value="F:hydrolase activity"/>
    <property type="evidence" value="ECO:0007669"/>
    <property type="project" value="UniProtKB-KW"/>
</dbReference>
<dbReference type="PANTHER" id="PTHR43046">
    <property type="entry name" value="GDP-MANNOSE MANNOSYL HYDROLASE"/>
    <property type="match status" value="1"/>
</dbReference>
<keyword evidence="5" id="KW-1185">Reference proteome</keyword>
<proteinExistence type="predicted"/>
<dbReference type="CDD" id="cd04688">
    <property type="entry name" value="NUDIX_Hydrolase"/>
    <property type="match status" value="1"/>
</dbReference>
<gene>
    <name evidence="4" type="ORF">SAMN05421659_12215</name>
</gene>
<dbReference type="STRING" id="99656.SAMN05421659_12215"/>
<name>A0A1I0RS85_9FIRM</name>
<dbReference type="OrthoDB" id="9008185at2"/>
<dbReference type="Pfam" id="PF00293">
    <property type="entry name" value="NUDIX"/>
    <property type="match status" value="1"/>
</dbReference>
<evidence type="ECO:0000259" key="3">
    <source>
        <dbReference type="PROSITE" id="PS51462"/>
    </source>
</evidence>
<dbReference type="InterPro" id="IPR020084">
    <property type="entry name" value="NUDIX_hydrolase_CS"/>
</dbReference>
<keyword evidence="2" id="KW-0378">Hydrolase</keyword>
<comment type="cofactor">
    <cofactor evidence="1">
        <name>Mg(2+)</name>
        <dbReference type="ChEBI" id="CHEBI:18420"/>
    </cofactor>
</comment>
<dbReference type="AlphaFoldDB" id="A0A1I0RS85"/>
<feature type="domain" description="Nudix hydrolase" evidence="3">
    <location>
        <begin position="18"/>
        <end position="156"/>
    </location>
</feature>
<organism evidence="4 5">
    <name type="scientific">[Clostridium] fimetarium</name>
    <dbReference type="NCBI Taxonomy" id="99656"/>
    <lineage>
        <taxon>Bacteria</taxon>
        <taxon>Bacillati</taxon>
        <taxon>Bacillota</taxon>
        <taxon>Clostridia</taxon>
        <taxon>Lachnospirales</taxon>
        <taxon>Lachnospiraceae</taxon>
    </lineage>
</organism>
<reference evidence="4 5" key="1">
    <citation type="submission" date="2016-10" db="EMBL/GenBank/DDBJ databases">
        <authorList>
            <person name="de Groot N.N."/>
        </authorList>
    </citation>
    <scope>NUCLEOTIDE SEQUENCE [LARGE SCALE GENOMIC DNA]</scope>
    <source>
        <strain evidence="4 5">DSM 9179</strain>
    </source>
</reference>
<dbReference type="PROSITE" id="PS00893">
    <property type="entry name" value="NUDIX_BOX"/>
    <property type="match status" value="1"/>
</dbReference>
<dbReference type="SUPFAM" id="SSF55811">
    <property type="entry name" value="Nudix"/>
    <property type="match status" value="1"/>
</dbReference>
<accession>A0A1I0RS85</accession>
<evidence type="ECO:0000256" key="2">
    <source>
        <dbReference type="ARBA" id="ARBA00022801"/>
    </source>
</evidence>
<dbReference type="PROSITE" id="PS51462">
    <property type="entry name" value="NUDIX"/>
    <property type="match status" value="1"/>
</dbReference>
<dbReference type="Proteomes" id="UP000199701">
    <property type="component" value="Unassembled WGS sequence"/>
</dbReference>
<evidence type="ECO:0000313" key="5">
    <source>
        <dbReference type="Proteomes" id="UP000199701"/>
    </source>
</evidence>
<dbReference type="PANTHER" id="PTHR43046:SF14">
    <property type="entry name" value="MUTT_NUDIX FAMILY PROTEIN"/>
    <property type="match status" value="1"/>
</dbReference>
<dbReference type="Gene3D" id="3.90.79.10">
    <property type="entry name" value="Nucleoside Triphosphate Pyrophosphohydrolase"/>
    <property type="match status" value="1"/>
</dbReference>
<dbReference type="RefSeq" id="WP_092457599.1">
    <property type="nucleotide sequence ID" value="NZ_FOJI01000022.1"/>
</dbReference>
<sequence length="163" mass="18920">MELDYNKDCCITTERNWFRYRATAIIIENNSILLASNEMSDYFYSVGGGVHLGETAEEAVLREVFEETGINYEIDRLIFIHENFFYGDGKILGLKCHEIAFYFLMKSKGSQVINCNGMCSEGKEYMTWIPICELNKHTVYPTFLNEKLKNMPQQIEHIVTSEL</sequence>
<protein>
    <submittedName>
        <fullName evidence="4">NUDIX domain-containing protein</fullName>
    </submittedName>
</protein>
<evidence type="ECO:0000256" key="1">
    <source>
        <dbReference type="ARBA" id="ARBA00001946"/>
    </source>
</evidence>
<dbReference type="InterPro" id="IPR015797">
    <property type="entry name" value="NUDIX_hydrolase-like_dom_sf"/>
</dbReference>